<dbReference type="SUPFAM" id="SSF53067">
    <property type="entry name" value="Actin-like ATPase domain"/>
    <property type="match status" value="1"/>
</dbReference>
<protein>
    <submittedName>
        <fullName evidence="1">Uncharacterized protein</fullName>
    </submittedName>
</protein>
<dbReference type="Proteomes" id="UP000239589">
    <property type="component" value="Unassembled WGS sequence"/>
</dbReference>
<comment type="caution">
    <text evidence="1">The sequence shown here is derived from an EMBL/GenBank/DDBJ whole genome shotgun (WGS) entry which is preliminary data.</text>
</comment>
<reference evidence="1 2" key="1">
    <citation type="submission" date="2018-02" db="EMBL/GenBank/DDBJ databases">
        <title>Discovery of a pederin family compound in a non-symbiotic bloom-forming cyanobacterium.</title>
        <authorList>
            <person name="Kust A."/>
            <person name="Mares J."/>
            <person name="Jokela J."/>
            <person name="Urajova P."/>
            <person name="Hajek J."/>
            <person name="Saurav K."/>
            <person name="Voracova K."/>
            <person name="Fewer D.P."/>
            <person name="Haapaniemi E."/>
            <person name="Permi P."/>
            <person name="Rehakova K."/>
            <person name="Sivonen K."/>
            <person name="Hrouzek P."/>
        </authorList>
    </citation>
    <scope>NUCLEOTIDE SEQUENCE [LARGE SCALE GENOMIC DNA]</scope>
    <source>
        <strain evidence="1 2">CHARLIE-1</strain>
    </source>
</reference>
<name>A0A2S6CT32_9CYAN</name>
<keyword evidence="2" id="KW-1185">Reference proteome</keyword>
<dbReference type="OrthoDB" id="7375371at2"/>
<organism evidence="1 2">
    <name type="scientific">Cuspidothrix issatschenkoi CHARLIE-1</name>
    <dbReference type="NCBI Taxonomy" id="2052836"/>
    <lineage>
        <taxon>Bacteria</taxon>
        <taxon>Bacillati</taxon>
        <taxon>Cyanobacteriota</taxon>
        <taxon>Cyanophyceae</taxon>
        <taxon>Nostocales</taxon>
        <taxon>Aphanizomenonaceae</taxon>
        <taxon>Cuspidothrix</taxon>
    </lineage>
</organism>
<gene>
    <name evidence="1" type="ORF">CUN59_12975</name>
</gene>
<dbReference type="EMBL" id="PGEM01000088">
    <property type="protein sequence ID" value="PPJ62924.1"/>
    <property type="molecule type" value="Genomic_DNA"/>
</dbReference>
<sequence>MTSPSTLVVPSEQGNWGGLQWWKDGQLQSPHNYLNQTEKAQLAFWLNNLSKEIRRYQGQSKAIDRTVGLVNGFINSLGVRTTPDFQFSNNPAYFEVEINRGALTALNLPIKVEVKESNVRVVPSFVKPNVPPLLIIDQTIATAWNEPPQNISIHEGKTLAALRPEDIENWNRNRQVICLESKDLFLPDLKFIDQEGILPGALLPEGIQSLVFKNRNITPLIPLNSILLNYFTPEDLTKKVKLQLVNNGAGGSQVRLTLNLPLYGVRGGNAPQNFFLTKDYPLLEENIIYEVPVLEVWPDFRAEGWKEYYGFYYDAEYGEETFQVSFPTATANNIHTFKEGKGLYQVVRFEEFPSFIECKDTYTNTIGLILLHSPELINLNGEWVVGVDFGTSFTNVYVNKNDRVVECLNLENLHKKVTDVSIDTRFPVLFEFFIPESFIPIDRPFPMSTVLTSRGKTNARDEDSAPIFDGRLYVPDRNRFSPQETWIKTNLKWSTTNPTDNQLFLKHLALHITAMAAKNGVQKLQWSLSFPSAFSSREQQNYAINWQRLTEQLQAKTGIQNISPSRDNTTYFRTESLAVAQYFAEDEGHDLVSTTCIDMGGGTSDISIWQDDKLLHQCSVQLAGRDLFSQFIEMKPSFLKNFDINDDWTRLRGSAFNAKLDVWMRLEATTWLERRRDSFEENPDFQGLIRLMAIGVSGLYFYVGQILSALHQEGKYTLNEITPVYVGGNASRLLNWLAEGGRFDRNSEINWLLSRMMSVASDFPDTEQLTRLSQKPKDEVACGLVLKDRRLQGLDRREIDHVITGEDCKINDEEFGWQNRLDFRGRNISKYEIRELTQLKLFLNAFHASLDDLRIDSIEPLPGYEFDKQYPDYPDAEFNQKLWRETERELKNSLNAIRGDVENIREEPPFILGLKALLRVLGKRWSGR</sequence>
<proteinExistence type="predicted"/>
<dbReference type="InterPro" id="IPR043129">
    <property type="entry name" value="ATPase_NBD"/>
</dbReference>
<dbReference type="AlphaFoldDB" id="A0A2S6CT32"/>
<accession>A0A2S6CT32</accession>
<evidence type="ECO:0000313" key="1">
    <source>
        <dbReference type="EMBL" id="PPJ62924.1"/>
    </source>
</evidence>
<evidence type="ECO:0000313" key="2">
    <source>
        <dbReference type="Proteomes" id="UP000239589"/>
    </source>
</evidence>